<accession>A0ABN2VMK7</accession>
<comment type="caution">
    <text evidence="1">The sequence shown here is derived from an EMBL/GenBank/DDBJ whole genome shotgun (WGS) entry which is preliminary data.</text>
</comment>
<keyword evidence="2" id="KW-1185">Reference proteome</keyword>
<organism evidence="1 2">
    <name type="scientific">Streptomyces albiaxialis</name>
    <dbReference type="NCBI Taxonomy" id="329523"/>
    <lineage>
        <taxon>Bacteria</taxon>
        <taxon>Bacillati</taxon>
        <taxon>Actinomycetota</taxon>
        <taxon>Actinomycetes</taxon>
        <taxon>Kitasatosporales</taxon>
        <taxon>Streptomycetaceae</taxon>
        <taxon>Streptomyces</taxon>
    </lineage>
</organism>
<gene>
    <name evidence="1" type="ORF">GCM10009801_12540</name>
</gene>
<proteinExistence type="predicted"/>
<dbReference type="Proteomes" id="UP001500016">
    <property type="component" value="Unassembled WGS sequence"/>
</dbReference>
<evidence type="ECO:0000313" key="1">
    <source>
        <dbReference type="EMBL" id="GAA2066301.1"/>
    </source>
</evidence>
<dbReference type="EMBL" id="BAAAPE010000002">
    <property type="protein sequence ID" value="GAA2066301.1"/>
    <property type="molecule type" value="Genomic_DNA"/>
</dbReference>
<evidence type="ECO:0000313" key="2">
    <source>
        <dbReference type="Proteomes" id="UP001500016"/>
    </source>
</evidence>
<protein>
    <submittedName>
        <fullName evidence="1">Uncharacterized protein</fullName>
    </submittedName>
</protein>
<sequence length="145" mass="16725">MQQMAEQPEQQDGLAPVEQLRVLEALRDVNRAARPYRFPHSPGERYLRVLSEAARRYHIDCGREYLRAVSGNDGSIQGRRRLAAAVRAKEQAEEQRLRHGWAYESMVADWLCEESPHHRDRIAARIAMMTAPSAQLVQPLRQVRL</sequence>
<name>A0ABN2VMK7_9ACTN</name>
<reference evidence="1 2" key="1">
    <citation type="journal article" date="2019" name="Int. J. Syst. Evol. Microbiol.">
        <title>The Global Catalogue of Microorganisms (GCM) 10K type strain sequencing project: providing services to taxonomists for standard genome sequencing and annotation.</title>
        <authorList>
            <consortium name="The Broad Institute Genomics Platform"/>
            <consortium name="The Broad Institute Genome Sequencing Center for Infectious Disease"/>
            <person name="Wu L."/>
            <person name="Ma J."/>
        </authorList>
    </citation>
    <scope>NUCLEOTIDE SEQUENCE [LARGE SCALE GENOMIC DNA]</scope>
    <source>
        <strain evidence="1 2">JCM 15478</strain>
    </source>
</reference>